<keyword evidence="5" id="KW-1185">Reference proteome</keyword>
<dbReference type="SUPFAM" id="SSF51735">
    <property type="entry name" value="NAD(P)-binding Rossmann-fold domains"/>
    <property type="match status" value="1"/>
</dbReference>
<evidence type="ECO:0000313" key="4">
    <source>
        <dbReference type="EMBL" id="MFC4336548.1"/>
    </source>
</evidence>
<accession>A0ABV8U1I1</accession>
<dbReference type="PANTHER" id="PTHR44196">
    <property type="entry name" value="DEHYDROGENASE/REDUCTASE SDR FAMILY MEMBER 7B"/>
    <property type="match status" value="1"/>
</dbReference>
<protein>
    <submittedName>
        <fullName evidence="4">SDR family oxidoreductase</fullName>
    </submittedName>
</protein>
<dbReference type="PROSITE" id="PS00061">
    <property type="entry name" value="ADH_SHORT"/>
    <property type="match status" value="1"/>
</dbReference>
<gene>
    <name evidence="4" type="ORF">ACFPET_15195</name>
</gene>
<dbReference type="SMART" id="SM00822">
    <property type="entry name" value="PKS_KR"/>
    <property type="match status" value="1"/>
</dbReference>
<dbReference type="PRINTS" id="PR00081">
    <property type="entry name" value="GDHRDH"/>
</dbReference>
<evidence type="ECO:0000259" key="3">
    <source>
        <dbReference type="SMART" id="SM00822"/>
    </source>
</evidence>
<comment type="caution">
    <text evidence="4">The sequence shown here is derived from an EMBL/GenBank/DDBJ whole genome shotgun (WGS) entry which is preliminary data.</text>
</comment>
<dbReference type="Proteomes" id="UP001595823">
    <property type="component" value="Unassembled WGS sequence"/>
</dbReference>
<comment type="similarity">
    <text evidence="1">Belongs to the short-chain dehydrogenases/reductases (SDR) family.</text>
</comment>
<evidence type="ECO:0000256" key="1">
    <source>
        <dbReference type="ARBA" id="ARBA00006484"/>
    </source>
</evidence>
<dbReference type="NCBIfam" id="NF006073">
    <property type="entry name" value="PRK08219.1"/>
    <property type="match status" value="1"/>
</dbReference>
<dbReference type="Pfam" id="PF00106">
    <property type="entry name" value="adh_short"/>
    <property type="match status" value="1"/>
</dbReference>
<evidence type="ECO:0000256" key="2">
    <source>
        <dbReference type="ARBA" id="ARBA00023002"/>
    </source>
</evidence>
<dbReference type="InterPro" id="IPR020904">
    <property type="entry name" value="Sc_DH/Rdtase_CS"/>
</dbReference>
<proteinExistence type="inferred from homology"/>
<dbReference type="InterPro" id="IPR036291">
    <property type="entry name" value="NAD(P)-bd_dom_sf"/>
</dbReference>
<dbReference type="RefSeq" id="WP_380622596.1">
    <property type="nucleotide sequence ID" value="NZ_JBHSDK010000021.1"/>
</dbReference>
<feature type="domain" description="Ketoreductase" evidence="3">
    <location>
        <begin position="3"/>
        <end position="173"/>
    </location>
</feature>
<dbReference type="EMBL" id="JBHSDK010000021">
    <property type="protein sequence ID" value="MFC4336548.1"/>
    <property type="molecule type" value="Genomic_DNA"/>
</dbReference>
<dbReference type="InterPro" id="IPR002347">
    <property type="entry name" value="SDR_fam"/>
</dbReference>
<organism evidence="4 5">
    <name type="scientific">Salininema proteolyticum</name>
    <dbReference type="NCBI Taxonomy" id="1607685"/>
    <lineage>
        <taxon>Bacteria</taxon>
        <taxon>Bacillati</taxon>
        <taxon>Actinomycetota</taxon>
        <taxon>Actinomycetes</taxon>
        <taxon>Glycomycetales</taxon>
        <taxon>Glycomycetaceae</taxon>
        <taxon>Salininema</taxon>
    </lineage>
</organism>
<dbReference type="Gene3D" id="3.40.50.720">
    <property type="entry name" value="NAD(P)-binding Rossmann-like Domain"/>
    <property type="match status" value="1"/>
</dbReference>
<evidence type="ECO:0000313" key="5">
    <source>
        <dbReference type="Proteomes" id="UP001595823"/>
    </source>
</evidence>
<name>A0ABV8U1I1_9ACTN</name>
<keyword evidence="2" id="KW-0560">Oxidoreductase</keyword>
<dbReference type="InterPro" id="IPR057326">
    <property type="entry name" value="KR_dom"/>
</dbReference>
<sequence length="234" mass="24861">MPKTIVITGAGRGLGRALAEKFIARGDRVIAVVRSEQSLAGLRAAQTVIADLSHPDSLAAPVADAEIERADVLIHNAGVAHIGTVEEQPLEEWRQTMEVNVLAPVELTRLLLPALRRAEGHVVFVNSGAGLSASAQWGSYAASKHALKAVADTLRGEERAAGVRVSSLFPSHFDTDMQRQVREDIGAEYDPKRATSVASVADTVVGLVDAPSDMVFEDVRIAPPNPLSMSAAKF</sequence>
<dbReference type="PANTHER" id="PTHR44196:SF1">
    <property type="entry name" value="DEHYDROGENASE_REDUCTASE SDR FAMILY MEMBER 7B"/>
    <property type="match status" value="1"/>
</dbReference>
<reference evidence="5" key="1">
    <citation type="journal article" date="2019" name="Int. J. Syst. Evol. Microbiol.">
        <title>The Global Catalogue of Microorganisms (GCM) 10K type strain sequencing project: providing services to taxonomists for standard genome sequencing and annotation.</title>
        <authorList>
            <consortium name="The Broad Institute Genomics Platform"/>
            <consortium name="The Broad Institute Genome Sequencing Center for Infectious Disease"/>
            <person name="Wu L."/>
            <person name="Ma J."/>
        </authorList>
    </citation>
    <scope>NUCLEOTIDE SEQUENCE [LARGE SCALE GENOMIC DNA]</scope>
    <source>
        <strain evidence="5">IBRC-M 10908</strain>
    </source>
</reference>